<dbReference type="Gene3D" id="2.40.50.100">
    <property type="match status" value="1"/>
</dbReference>
<dbReference type="PROSITE" id="PS00189">
    <property type="entry name" value="LIPOYL"/>
    <property type="match status" value="1"/>
</dbReference>
<evidence type="ECO:0000256" key="2">
    <source>
        <dbReference type="ARBA" id="ARBA00022801"/>
    </source>
</evidence>
<proteinExistence type="inferred from homology"/>
<comment type="similarity">
    <text evidence="1">Belongs to the 2-oxoacid dehydrogenase family.</text>
</comment>
<dbReference type="PANTHER" id="PTHR22946:SF9">
    <property type="entry name" value="POLYKETIDE TRANSFERASE AF380"/>
    <property type="match status" value="1"/>
</dbReference>
<dbReference type="InterPro" id="IPR036625">
    <property type="entry name" value="E3-bd_dom_sf"/>
</dbReference>
<dbReference type="InterPro" id="IPR022742">
    <property type="entry name" value="Hydrolase_4"/>
</dbReference>
<dbReference type="STRING" id="1707952.A6A03_13245"/>
<keyword evidence="3" id="KW-0450">Lipoyl</keyword>
<dbReference type="InterPro" id="IPR050261">
    <property type="entry name" value="FrsA_esterase"/>
</dbReference>
<dbReference type="PROSITE" id="PS51826">
    <property type="entry name" value="PSBD"/>
    <property type="match status" value="1"/>
</dbReference>
<dbReference type="Pfam" id="PF02817">
    <property type="entry name" value="E3_binding"/>
    <property type="match status" value="1"/>
</dbReference>
<evidence type="ECO:0000256" key="4">
    <source>
        <dbReference type="ARBA" id="ARBA00038115"/>
    </source>
</evidence>
<dbReference type="Gene3D" id="4.10.320.10">
    <property type="entry name" value="E3-binding domain"/>
    <property type="match status" value="1"/>
</dbReference>
<evidence type="ECO:0000259" key="6">
    <source>
        <dbReference type="PROSITE" id="PS51826"/>
    </source>
</evidence>
<evidence type="ECO:0000313" key="8">
    <source>
        <dbReference type="Proteomes" id="UP000078287"/>
    </source>
</evidence>
<dbReference type="EMBL" id="LWQS01000047">
    <property type="protein sequence ID" value="OAN46224.1"/>
    <property type="molecule type" value="Genomic_DNA"/>
</dbReference>
<gene>
    <name evidence="7" type="ORF">A6A03_13245</name>
</gene>
<dbReference type="InterPro" id="IPR011053">
    <property type="entry name" value="Single_hybrid_motif"/>
</dbReference>
<dbReference type="PRINTS" id="PR00111">
    <property type="entry name" value="ABHYDROLASE"/>
</dbReference>
<dbReference type="Proteomes" id="UP000078287">
    <property type="component" value="Unassembled WGS sequence"/>
</dbReference>
<feature type="domain" description="Lipoyl-binding" evidence="5">
    <location>
        <begin position="2"/>
        <end position="77"/>
    </location>
</feature>
<dbReference type="Pfam" id="PF12146">
    <property type="entry name" value="Hydrolase_4"/>
    <property type="match status" value="1"/>
</dbReference>
<dbReference type="GO" id="GO:0052689">
    <property type="term" value="F:carboxylic ester hydrolase activity"/>
    <property type="evidence" value="ECO:0007669"/>
    <property type="project" value="UniProtKB-ARBA"/>
</dbReference>
<evidence type="ECO:0000256" key="1">
    <source>
        <dbReference type="ARBA" id="ARBA00007317"/>
    </source>
</evidence>
<reference evidence="7 8" key="1">
    <citation type="submission" date="2016-04" db="EMBL/GenBank/DDBJ databases">
        <title>Chloroflexus islandicus sp. nov., a thermophilic filamentous anoxygenic phototrophic bacterium from geyser Strokkur (Iceland).</title>
        <authorList>
            <person name="Gaisin V.A."/>
            <person name="Kalashnikov A.M."/>
            <person name="Sukhacheva M.V."/>
            <person name="Grouzdev D.S."/>
            <person name="Ivanov T.M."/>
            <person name="Kuznetsov B."/>
            <person name="Gorlenko V.M."/>
        </authorList>
    </citation>
    <scope>NUCLEOTIDE SEQUENCE [LARGE SCALE GENOMIC DNA]</scope>
    <source>
        <strain evidence="8">isl-2</strain>
    </source>
</reference>
<dbReference type="InterPro" id="IPR000073">
    <property type="entry name" value="AB_hydrolase_1"/>
</dbReference>
<dbReference type="PANTHER" id="PTHR22946">
    <property type="entry name" value="DIENELACTONE HYDROLASE DOMAIN-CONTAINING PROTEIN-RELATED"/>
    <property type="match status" value="1"/>
</dbReference>
<comment type="caution">
    <text evidence="7">The sequence shown here is derived from an EMBL/GenBank/DDBJ whole genome shotgun (WGS) entry which is preliminary data.</text>
</comment>
<dbReference type="SUPFAM" id="SSF53474">
    <property type="entry name" value="alpha/beta-Hydrolases"/>
    <property type="match status" value="1"/>
</dbReference>
<dbReference type="AlphaFoldDB" id="A0A178MEF3"/>
<dbReference type="Gene3D" id="3.40.50.1820">
    <property type="entry name" value="alpha/beta hydrolase"/>
    <property type="match status" value="1"/>
</dbReference>
<dbReference type="OrthoDB" id="9805123at2"/>
<sequence>MPTEVVMPKWGLSMQEGKINLWLKREGEAVQKGEPIAEVETEKITNVVEAPASGTLARLCYPEGSVVAVTKVIAYITAPGEQLADVTTNGATETVTNVPAPAAAAPKPASPPPAAAAGGVRAMPAARKLAQEHGIDLHTLTGSGPGGAIIKEDVERAIAARAAPAQPLQRVQFYSAGYRLDGLLYTPRGLPAGERRPGVVLLVGYTYLKTMVMPDIAKVLNAAGYVALVFDYRGFGESEGPRGRLLPLEQVADARAALTFLSEQPTVDPDRLAVVGISLGGAHAITTAAVDERVKAAVALEPPGNGARWLRSLRRHWEWTQFLARLDEDRRQRVRTGVSTTVDPLEIVLPDPDSQAFLDQVSAEFPQMKVSVPLESAEALIEYTPEEVADQIAPRPLLIIHGDRDQLVPLAEAQAIAGNAGDTCRLEVIPGMTHFNWVLPGSPGFTRVTDSIVAFLRETMPVTV</sequence>
<dbReference type="CDD" id="cd06849">
    <property type="entry name" value="lipoyl_domain"/>
    <property type="match status" value="1"/>
</dbReference>
<dbReference type="SUPFAM" id="SSF47005">
    <property type="entry name" value="Peripheral subunit-binding domain of 2-oxo acid dehydrogenase complex"/>
    <property type="match status" value="1"/>
</dbReference>
<dbReference type="InterPro" id="IPR004167">
    <property type="entry name" value="PSBD"/>
</dbReference>
<keyword evidence="8" id="KW-1185">Reference proteome</keyword>
<feature type="domain" description="Peripheral subunit-binding (PSBD)" evidence="6">
    <location>
        <begin position="121"/>
        <end position="158"/>
    </location>
</feature>
<accession>A0A178MEF3</accession>
<organism evidence="7 8">
    <name type="scientific">Chloroflexus islandicus</name>
    <dbReference type="NCBI Taxonomy" id="1707952"/>
    <lineage>
        <taxon>Bacteria</taxon>
        <taxon>Bacillati</taxon>
        <taxon>Chloroflexota</taxon>
        <taxon>Chloroflexia</taxon>
        <taxon>Chloroflexales</taxon>
        <taxon>Chloroflexineae</taxon>
        <taxon>Chloroflexaceae</taxon>
        <taxon>Chloroflexus</taxon>
    </lineage>
</organism>
<dbReference type="SUPFAM" id="SSF51230">
    <property type="entry name" value="Single hybrid motif"/>
    <property type="match status" value="1"/>
</dbReference>
<keyword evidence="2" id="KW-0378">Hydrolase</keyword>
<dbReference type="PROSITE" id="PS50968">
    <property type="entry name" value="BIOTINYL_LIPOYL"/>
    <property type="match status" value="1"/>
</dbReference>
<name>A0A178MEF3_9CHLR</name>
<evidence type="ECO:0000313" key="7">
    <source>
        <dbReference type="EMBL" id="OAN46224.1"/>
    </source>
</evidence>
<protein>
    <submittedName>
        <fullName evidence="7">Biotin attachment protein</fullName>
    </submittedName>
</protein>
<dbReference type="Pfam" id="PF00364">
    <property type="entry name" value="Biotin_lipoyl"/>
    <property type="match status" value="1"/>
</dbReference>
<dbReference type="RefSeq" id="WP_066786282.1">
    <property type="nucleotide sequence ID" value="NZ_LWQS01000047.1"/>
</dbReference>
<dbReference type="InterPro" id="IPR003016">
    <property type="entry name" value="2-oxoA_DH_lipoyl-BS"/>
</dbReference>
<dbReference type="InterPro" id="IPR029058">
    <property type="entry name" value="AB_hydrolase_fold"/>
</dbReference>
<evidence type="ECO:0000259" key="5">
    <source>
        <dbReference type="PROSITE" id="PS50968"/>
    </source>
</evidence>
<evidence type="ECO:0000256" key="3">
    <source>
        <dbReference type="ARBA" id="ARBA00022823"/>
    </source>
</evidence>
<dbReference type="InterPro" id="IPR000089">
    <property type="entry name" value="Biotin_lipoyl"/>
</dbReference>
<comment type="similarity">
    <text evidence="4">Belongs to the AB hydrolase superfamily. FUS2 hydrolase family.</text>
</comment>
<dbReference type="GO" id="GO:0016746">
    <property type="term" value="F:acyltransferase activity"/>
    <property type="evidence" value="ECO:0007669"/>
    <property type="project" value="InterPro"/>
</dbReference>